<dbReference type="OrthoDB" id="10211498at2759"/>
<proteinExistence type="predicted"/>
<feature type="compositionally biased region" description="Gly residues" evidence="1">
    <location>
        <begin position="148"/>
        <end position="181"/>
    </location>
</feature>
<keyword evidence="4" id="KW-1185">Reference proteome</keyword>
<accession>A0A7M7GGK0</accession>
<sequence>MAPFLLALIIFGVSARTNALPYPGDIPGDDEDGYNVGIPFSEVCHRAFTDNEPKYDIGFVNYMVDSICPFVSDNGEKGSGKGSVYWSGYGLQILTIENIVEALSPDPGDRQILRGLAESACKSEVQGHMGIDSFCRFRRDGIKVSGMEDGGGAGSGAGSGDRSGAGSGAGSGDSSGAGSGDGSDDSSVDDGYGFSFYWSSIVDERDW</sequence>
<keyword evidence="2" id="KW-0732">Signal</keyword>
<dbReference type="KEGG" id="spu:100888494"/>
<reference evidence="4" key="1">
    <citation type="submission" date="2015-02" db="EMBL/GenBank/DDBJ databases">
        <title>Genome sequencing for Strongylocentrotus purpuratus.</title>
        <authorList>
            <person name="Murali S."/>
            <person name="Liu Y."/>
            <person name="Vee V."/>
            <person name="English A."/>
            <person name="Wang M."/>
            <person name="Skinner E."/>
            <person name="Han Y."/>
            <person name="Muzny D.M."/>
            <person name="Worley K.C."/>
            <person name="Gibbs R.A."/>
        </authorList>
    </citation>
    <scope>NUCLEOTIDE SEQUENCE</scope>
</reference>
<dbReference type="EnsemblMetazoa" id="XM_003724829">
    <property type="protein sequence ID" value="XP_003724877"/>
    <property type="gene ID" value="LOC100888494"/>
</dbReference>
<protein>
    <submittedName>
        <fullName evidence="3">Uncharacterized protein</fullName>
    </submittedName>
</protein>
<evidence type="ECO:0000256" key="1">
    <source>
        <dbReference type="SAM" id="MobiDB-lite"/>
    </source>
</evidence>
<dbReference type="Proteomes" id="UP000007110">
    <property type="component" value="Unassembled WGS sequence"/>
</dbReference>
<dbReference type="RefSeq" id="XP_003724877.2">
    <property type="nucleotide sequence ID" value="XM_003724829.3"/>
</dbReference>
<feature type="chain" id="PRO_5029668022" evidence="2">
    <location>
        <begin position="20"/>
        <end position="207"/>
    </location>
</feature>
<feature type="signal peptide" evidence="2">
    <location>
        <begin position="1"/>
        <end position="19"/>
    </location>
</feature>
<dbReference type="OMA" id="MLEVICP"/>
<dbReference type="GeneID" id="100888494"/>
<reference evidence="3" key="2">
    <citation type="submission" date="2021-01" db="UniProtKB">
        <authorList>
            <consortium name="EnsemblMetazoa"/>
        </authorList>
    </citation>
    <scope>IDENTIFICATION</scope>
</reference>
<evidence type="ECO:0000256" key="2">
    <source>
        <dbReference type="SAM" id="SignalP"/>
    </source>
</evidence>
<name>A0A7M7GGK0_STRPU</name>
<dbReference type="AlphaFoldDB" id="A0A7M7GGK0"/>
<organism evidence="3 4">
    <name type="scientific">Strongylocentrotus purpuratus</name>
    <name type="common">Purple sea urchin</name>
    <dbReference type="NCBI Taxonomy" id="7668"/>
    <lineage>
        <taxon>Eukaryota</taxon>
        <taxon>Metazoa</taxon>
        <taxon>Echinodermata</taxon>
        <taxon>Eleutherozoa</taxon>
        <taxon>Echinozoa</taxon>
        <taxon>Echinoidea</taxon>
        <taxon>Euechinoidea</taxon>
        <taxon>Echinacea</taxon>
        <taxon>Camarodonta</taxon>
        <taxon>Echinidea</taxon>
        <taxon>Strongylocentrotidae</taxon>
        <taxon>Strongylocentrotus</taxon>
    </lineage>
</organism>
<feature type="region of interest" description="Disordered" evidence="1">
    <location>
        <begin position="148"/>
        <end position="192"/>
    </location>
</feature>
<evidence type="ECO:0000313" key="3">
    <source>
        <dbReference type="EnsemblMetazoa" id="XP_003724877"/>
    </source>
</evidence>
<evidence type="ECO:0000313" key="4">
    <source>
        <dbReference type="Proteomes" id="UP000007110"/>
    </source>
</evidence>
<dbReference type="InParanoid" id="A0A7M7GGK0"/>